<evidence type="ECO:0000313" key="4">
    <source>
        <dbReference type="EMBL" id="MCC0175488.1"/>
    </source>
</evidence>
<sequence length="242" mass="27838">MLSFTPRLIAQSLTSAVNLQLTHSYIDRIPQDIPTIVVSNHRSFLDAPILIKTIPNTLRIACHHYMGQTPLVREMVDSLGCFPLASADRRQRQFFQQASQLLTSRQWVGLFPEGTRPMIEPTAPDRIGEFHRGFAHLAWKVPIDRLAVLPIAIMSLSETNYPSIPIRWLKQFDRDEPFFERQGLHPMLVYHRVNVAIGRPYLISKSKKQEYKGRQAKILATELTNYCQDRITELLKEGTYKG</sequence>
<accession>A0A964BLA7</accession>
<dbReference type="PANTHER" id="PTHR10434">
    <property type="entry name" value="1-ACYL-SN-GLYCEROL-3-PHOSPHATE ACYLTRANSFERASE"/>
    <property type="match status" value="1"/>
</dbReference>
<dbReference type="EMBL" id="JADWDC010000001">
    <property type="protein sequence ID" value="MCC0175488.1"/>
    <property type="molecule type" value="Genomic_DNA"/>
</dbReference>
<dbReference type="CDD" id="cd07989">
    <property type="entry name" value="LPLAT_AGPAT-like"/>
    <property type="match status" value="1"/>
</dbReference>
<evidence type="ECO:0000256" key="2">
    <source>
        <dbReference type="ARBA" id="ARBA00023315"/>
    </source>
</evidence>
<dbReference type="GO" id="GO:0006654">
    <property type="term" value="P:phosphatidic acid biosynthetic process"/>
    <property type="evidence" value="ECO:0007669"/>
    <property type="project" value="TreeGrafter"/>
</dbReference>
<keyword evidence="1" id="KW-0808">Transferase</keyword>
<feature type="domain" description="Phospholipid/glycerol acyltransferase" evidence="3">
    <location>
        <begin position="35"/>
        <end position="156"/>
    </location>
</feature>
<evidence type="ECO:0000256" key="1">
    <source>
        <dbReference type="ARBA" id="ARBA00022679"/>
    </source>
</evidence>
<dbReference type="Pfam" id="PF01553">
    <property type="entry name" value="Acyltransferase"/>
    <property type="match status" value="1"/>
</dbReference>
<protein>
    <submittedName>
        <fullName evidence="4">1-acyl-sn-glycerol-3-phosphate acyltransferase</fullName>
    </submittedName>
</protein>
<dbReference type="SMART" id="SM00563">
    <property type="entry name" value="PlsC"/>
    <property type="match status" value="1"/>
</dbReference>
<comment type="caution">
    <text evidence="4">The sequence shown here is derived from an EMBL/GenBank/DDBJ whole genome shotgun (WGS) entry which is preliminary data.</text>
</comment>
<organism evidence="4 5">
    <name type="scientific">Waterburya agarophytonicola KI4</name>
    <dbReference type="NCBI Taxonomy" id="2874699"/>
    <lineage>
        <taxon>Bacteria</taxon>
        <taxon>Bacillati</taxon>
        <taxon>Cyanobacteriota</taxon>
        <taxon>Cyanophyceae</taxon>
        <taxon>Pleurocapsales</taxon>
        <taxon>Hyellaceae</taxon>
        <taxon>Waterburya</taxon>
        <taxon>Waterburya agarophytonicola</taxon>
    </lineage>
</organism>
<evidence type="ECO:0000313" key="5">
    <source>
        <dbReference type="Proteomes" id="UP000729733"/>
    </source>
</evidence>
<evidence type="ECO:0000259" key="3">
    <source>
        <dbReference type="SMART" id="SM00563"/>
    </source>
</evidence>
<reference evidence="4" key="1">
    <citation type="journal article" date="2021" name="Antonie Van Leeuwenhoek">
        <title>Draft genome and description of Waterburya agarophytonicola gen. nov. sp. nov. (Pleurocapsales, Cyanobacteria): a seaweed symbiont.</title>
        <authorList>
            <person name="Bonthond G."/>
            <person name="Shalygin S."/>
            <person name="Bayer T."/>
            <person name="Weinberger F."/>
        </authorList>
    </citation>
    <scope>NUCLEOTIDE SEQUENCE</scope>
    <source>
        <strain evidence="4">KI4</strain>
    </source>
</reference>
<proteinExistence type="predicted"/>
<dbReference type="AlphaFoldDB" id="A0A964BLA7"/>
<dbReference type="Proteomes" id="UP000729733">
    <property type="component" value="Unassembled WGS sequence"/>
</dbReference>
<keyword evidence="2 4" id="KW-0012">Acyltransferase</keyword>
<dbReference type="RefSeq" id="WP_229638486.1">
    <property type="nucleotide sequence ID" value="NZ_JADWDC010000001.1"/>
</dbReference>
<name>A0A964BLA7_9CYAN</name>
<dbReference type="PANTHER" id="PTHR10434:SF66">
    <property type="entry name" value="PHOSPHOLIPID_GLYCEROL ACYLTRANSFERASE DOMAIN-CONTAINING PROTEIN"/>
    <property type="match status" value="1"/>
</dbReference>
<gene>
    <name evidence="4" type="ORF">I4641_00640</name>
</gene>
<dbReference type="GO" id="GO:0003841">
    <property type="term" value="F:1-acylglycerol-3-phosphate O-acyltransferase activity"/>
    <property type="evidence" value="ECO:0007669"/>
    <property type="project" value="TreeGrafter"/>
</dbReference>
<dbReference type="InterPro" id="IPR002123">
    <property type="entry name" value="Plipid/glycerol_acylTrfase"/>
</dbReference>
<keyword evidence="5" id="KW-1185">Reference proteome</keyword>
<dbReference type="SUPFAM" id="SSF69593">
    <property type="entry name" value="Glycerol-3-phosphate (1)-acyltransferase"/>
    <property type="match status" value="1"/>
</dbReference>